<keyword evidence="3" id="KW-1185">Reference proteome</keyword>
<dbReference type="EMBL" id="GL832986">
    <property type="protein sequence ID" value="EGD79551.1"/>
    <property type="molecule type" value="Genomic_DNA"/>
</dbReference>
<gene>
    <name evidence="2" type="ORF">PTSG_10118</name>
</gene>
<dbReference type="InterPro" id="IPR009003">
    <property type="entry name" value="Peptidase_S1_PA"/>
</dbReference>
<dbReference type="SUPFAM" id="SSF50494">
    <property type="entry name" value="Trypsin-like serine proteases"/>
    <property type="match status" value="1"/>
</dbReference>
<organism evidence="3">
    <name type="scientific">Salpingoeca rosetta (strain ATCC 50818 / BSB-021)</name>
    <dbReference type="NCBI Taxonomy" id="946362"/>
    <lineage>
        <taxon>Eukaryota</taxon>
        <taxon>Choanoflagellata</taxon>
        <taxon>Craspedida</taxon>
        <taxon>Salpingoecidae</taxon>
        <taxon>Salpingoeca</taxon>
    </lineage>
</organism>
<accession>F2UPJ6</accession>
<evidence type="ECO:0000313" key="3">
    <source>
        <dbReference type="Proteomes" id="UP000007799"/>
    </source>
</evidence>
<dbReference type="InParanoid" id="F2UPJ6"/>
<feature type="compositionally biased region" description="Low complexity" evidence="1">
    <location>
        <begin position="54"/>
        <end position="68"/>
    </location>
</feature>
<dbReference type="Proteomes" id="UP000007799">
    <property type="component" value="Unassembled WGS sequence"/>
</dbReference>
<dbReference type="RefSeq" id="XP_004989032.1">
    <property type="nucleotide sequence ID" value="XM_004988975.1"/>
</dbReference>
<dbReference type="AlphaFoldDB" id="F2UPJ6"/>
<evidence type="ECO:0000256" key="1">
    <source>
        <dbReference type="SAM" id="MobiDB-lite"/>
    </source>
</evidence>
<reference evidence="2" key="1">
    <citation type="submission" date="2009-08" db="EMBL/GenBank/DDBJ databases">
        <title>Annotation of Salpingoeca rosetta.</title>
        <authorList>
            <consortium name="The Broad Institute Genome Sequencing Platform"/>
            <person name="Russ C."/>
            <person name="Cuomo C."/>
            <person name="Burger G."/>
            <person name="Gray M.W."/>
            <person name="Holland P.W.H."/>
            <person name="King N."/>
            <person name="Lang F.B.F."/>
            <person name="Roger A.J."/>
            <person name="Ruiz-Trillo I."/>
            <person name="Young S.K."/>
            <person name="Zeng Q."/>
            <person name="Gargeya S."/>
            <person name="Alvarado L."/>
            <person name="Berlin A."/>
            <person name="Chapman S.B."/>
            <person name="Chen Z."/>
            <person name="Freedman E."/>
            <person name="Gellesch M."/>
            <person name="Goldberg J."/>
            <person name="Griggs A."/>
            <person name="Gujja S."/>
            <person name="Heilman E."/>
            <person name="Heiman D."/>
            <person name="Howarth C."/>
            <person name="Mehta T."/>
            <person name="Neiman D."/>
            <person name="Pearson M."/>
            <person name="Roberts A."/>
            <person name="Saif S."/>
            <person name="Shea T."/>
            <person name="Shenoy N."/>
            <person name="Sisk P."/>
            <person name="Stolte C."/>
            <person name="Sykes S."/>
            <person name="White J."/>
            <person name="Yandava C."/>
            <person name="Haas B."/>
            <person name="Nusbaum C."/>
            <person name="Birren B."/>
        </authorList>
    </citation>
    <scope>NUCLEOTIDE SEQUENCE [LARGE SCALE GENOMIC DNA]</scope>
    <source>
        <strain evidence="2">ATCC 50818</strain>
    </source>
</reference>
<dbReference type="KEGG" id="sre:PTSG_10118"/>
<evidence type="ECO:0008006" key="4">
    <source>
        <dbReference type="Google" id="ProtNLM"/>
    </source>
</evidence>
<feature type="region of interest" description="Disordered" evidence="1">
    <location>
        <begin position="50"/>
        <end position="81"/>
    </location>
</feature>
<evidence type="ECO:0000313" key="2">
    <source>
        <dbReference type="EMBL" id="EGD79551.1"/>
    </source>
</evidence>
<name>F2UPJ6_SALR5</name>
<sequence length="694" mass="75569">MLAPALRSAVQVLPSSARELGRILFTSGLLVGDNICPVLALALRHLTGSNSPDASSSKGSPQQPPQAGAREREREDDPGACTTTTRTLLAAAVRWVLERDAWFLRIRRQVTAPCSTCPVDLSTLPVWSARNPLHLLSAVVRHALQHIDKSDGEARVAAPHFTAAAWFISLRSYAFRLGRRQALGVLNGGPALPAAREEDGNAVTSEVDALEQVFELWPEVLSLEEEETEAQQSRCMSQQQPHWFVHLSEAARVDDTLRKAAEEVEVQVGQQLVASHPHGLGVFFDEQREPVAITLAVTDNSCEHAHAVPAFINGVPVQVWKGAPSFPQVSRPPVPDRGVPAIVAAPMCRELQLYSKVYLQRHPDVVALSGGYRHRRGIVFVDEPCVIAYVRSKQQALPSVCCVDACFGSFPVDVEQAPSRHEAELVRNEPPDPFYTTDSHLAFGSGRDTSVLRVGDTIHAHSRPEAFGTLGCFVARQGDQGQRVCGVTAGHVLPKAEEDVRLRLPACTTNIPPVGRTCLTTYEGSARPELSDDDLALFELAEDVTADFSAIGTDMDWEHMRHERVSLTGSVSKYVGPSPEDSRVDARTLSVSDTVPSSEPLVFKFGHTTRLTAGVLAAVPLFMREERVRIRIRPWQGCEAFAQRGDSGAVVFDDKGGVVGVLVQAWQHQNFCVVIPISEVQHRLGVQLLGAEAG</sequence>
<protein>
    <recommendedName>
        <fullName evidence="4">Peptidase S1 domain-containing protein</fullName>
    </recommendedName>
</protein>
<proteinExistence type="predicted"/>
<dbReference type="GeneID" id="16069574"/>